<proteinExistence type="predicted"/>
<feature type="transmembrane region" description="Helical" evidence="1">
    <location>
        <begin position="88"/>
        <end position="107"/>
    </location>
</feature>
<organism evidence="2 3">
    <name type="scientific">Catellatospora coxensis</name>
    <dbReference type="NCBI Taxonomy" id="310354"/>
    <lineage>
        <taxon>Bacteria</taxon>
        <taxon>Bacillati</taxon>
        <taxon>Actinomycetota</taxon>
        <taxon>Actinomycetes</taxon>
        <taxon>Micromonosporales</taxon>
        <taxon>Micromonosporaceae</taxon>
        <taxon>Catellatospora</taxon>
    </lineage>
</organism>
<dbReference type="Proteomes" id="UP000630887">
    <property type="component" value="Unassembled WGS sequence"/>
</dbReference>
<evidence type="ECO:0000256" key="1">
    <source>
        <dbReference type="SAM" id="Phobius"/>
    </source>
</evidence>
<feature type="transmembrane region" description="Helical" evidence="1">
    <location>
        <begin position="57"/>
        <end position="82"/>
    </location>
</feature>
<sequence>MSGPTGGPHAARPNNADLIAAWLCAAAAAAALVFLVVMLVSGSLFGRGDTSVGGTALVSVILFLVVLAGLAALLALAGLALWRRGRRLPAGLLAGVALVIGVGALFAEFAESGGGEVGALVGWGAVVAWALALLALVAIPARPAVPPPH</sequence>
<gene>
    <name evidence="2" type="ORF">Cco03nite_54930</name>
</gene>
<reference evidence="2 3" key="1">
    <citation type="submission" date="2021-01" db="EMBL/GenBank/DDBJ databases">
        <title>Whole genome shotgun sequence of Catellatospora coxensis NBRC 107359.</title>
        <authorList>
            <person name="Komaki H."/>
            <person name="Tamura T."/>
        </authorList>
    </citation>
    <scope>NUCLEOTIDE SEQUENCE [LARGE SCALE GENOMIC DNA]</scope>
    <source>
        <strain evidence="2 3">NBRC 107359</strain>
    </source>
</reference>
<dbReference type="EMBL" id="BONI01000053">
    <property type="protein sequence ID" value="GIG08793.1"/>
    <property type="molecule type" value="Genomic_DNA"/>
</dbReference>
<dbReference type="RefSeq" id="WP_203695106.1">
    <property type="nucleotide sequence ID" value="NZ_BAAALC010000020.1"/>
</dbReference>
<dbReference type="AlphaFoldDB" id="A0A8J3P9W9"/>
<keyword evidence="1" id="KW-1133">Transmembrane helix</keyword>
<feature type="transmembrane region" description="Helical" evidence="1">
    <location>
        <begin position="20"/>
        <end position="45"/>
    </location>
</feature>
<comment type="caution">
    <text evidence="2">The sequence shown here is derived from an EMBL/GenBank/DDBJ whole genome shotgun (WGS) entry which is preliminary data.</text>
</comment>
<evidence type="ECO:0000313" key="3">
    <source>
        <dbReference type="Proteomes" id="UP000630887"/>
    </source>
</evidence>
<keyword evidence="1" id="KW-0812">Transmembrane</keyword>
<keyword evidence="3" id="KW-1185">Reference proteome</keyword>
<feature type="transmembrane region" description="Helical" evidence="1">
    <location>
        <begin position="119"/>
        <end position="139"/>
    </location>
</feature>
<keyword evidence="1" id="KW-0472">Membrane</keyword>
<accession>A0A8J3P9W9</accession>
<name>A0A8J3P9W9_9ACTN</name>
<protein>
    <submittedName>
        <fullName evidence="2">Uncharacterized protein</fullName>
    </submittedName>
</protein>
<evidence type="ECO:0000313" key="2">
    <source>
        <dbReference type="EMBL" id="GIG08793.1"/>
    </source>
</evidence>